<proteinExistence type="predicted"/>
<gene>
    <name evidence="2" type="ORF">ENO36_04130</name>
</gene>
<feature type="domain" description="Polymerase nucleotidyl transferase" evidence="1">
    <location>
        <begin position="4"/>
        <end position="62"/>
    </location>
</feature>
<dbReference type="GO" id="GO:0016779">
    <property type="term" value="F:nucleotidyltransferase activity"/>
    <property type="evidence" value="ECO:0007669"/>
    <property type="project" value="InterPro"/>
</dbReference>
<dbReference type="EMBL" id="DSFE01000091">
    <property type="protein sequence ID" value="HEU98024.1"/>
    <property type="molecule type" value="Genomic_DNA"/>
</dbReference>
<evidence type="ECO:0000259" key="1">
    <source>
        <dbReference type="Pfam" id="PF01909"/>
    </source>
</evidence>
<reference evidence="2" key="1">
    <citation type="journal article" date="2020" name="mSystems">
        <title>Genome- and Community-Level Interaction Insights into Carbon Utilization and Element Cycling Functions of Hydrothermarchaeota in Hydrothermal Sediment.</title>
        <authorList>
            <person name="Zhou Z."/>
            <person name="Liu Y."/>
            <person name="Xu W."/>
            <person name="Pan J."/>
            <person name="Luo Z.H."/>
            <person name="Li M."/>
        </authorList>
    </citation>
    <scope>NUCLEOTIDE SEQUENCE [LARGE SCALE GENOMIC DNA]</scope>
    <source>
        <strain evidence="2">SpSt-1259</strain>
    </source>
</reference>
<name>A0A7C2UWN7_9CREN</name>
<comment type="caution">
    <text evidence="2">The sequence shown here is derived from an EMBL/GenBank/DDBJ whole genome shotgun (WGS) entry which is preliminary data.</text>
</comment>
<dbReference type="SUPFAM" id="SSF81301">
    <property type="entry name" value="Nucleotidyltransferase"/>
    <property type="match status" value="1"/>
</dbReference>
<dbReference type="Proteomes" id="UP000885664">
    <property type="component" value="Unassembled WGS sequence"/>
</dbReference>
<dbReference type="InterPro" id="IPR043519">
    <property type="entry name" value="NT_sf"/>
</dbReference>
<sequence>MAYRIVKELDEGAEIYVFGSLVEGKSLVSSDIDLLIVTSLPPEVVISKLWERGIKEPFEIHVVDREMFKYYLRKAKNLKMLEFPRESSSS</sequence>
<protein>
    <submittedName>
        <fullName evidence="2">Nucleotidyltransferase domain-containing protein</fullName>
    </submittedName>
</protein>
<dbReference type="AlphaFoldDB" id="A0A7C2UWN7"/>
<dbReference type="Pfam" id="PF01909">
    <property type="entry name" value="NTP_transf_2"/>
    <property type="match status" value="1"/>
</dbReference>
<dbReference type="PANTHER" id="PTHR37030">
    <property type="entry name" value="NUCLEOTIDYLTRANSFERASE"/>
    <property type="match status" value="1"/>
</dbReference>
<dbReference type="Gene3D" id="3.30.460.10">
    <property type="entry name" value="Beta Polymerase, domain 2"/>
    <property type="match status" value="1"/>
</dbReference>
<dbReference type="CDD" id="cd05403">
    <property type="entry name" value="NT_KNTase_like"/>
    <property type="match status" value="1"/>
</dbReference>
<accession>A0A7C2UWN7</accession>
<dbReference type="PANTHER" id="PTHR37030:SF3">
    <property type="entry name" value="POLYMERASE NUCLEOTIDYL TRANSFERASE DOMAIN-CONTAINING PROTEIN"/>
    <property type="match status" value="1"/>
</dbReference>
<organism evidence="2">
    <name type="scientific">Fervidicoccus fontis</name>
    <dbReference type="NCBI Taxonomy" id="683846"/>
    <lineage>
        <taxon>Archaea</taxon>
        <taxon>Thermoproteota</taxon>
        <taxon>Thermoprotei</taxon>
        <taxon>Fervidicoccales</taxon>
        <taxon>Fervidicoccaceae</taxon>
        <taxon>Fervidicoccus</taxon>
    </lineage>
</organism>
<evidence type="ECO:0000313" key="2">
    <source>
        <dbReference type="EMBL" id="HEU98024.1"/>
    </source>
</evidence>
<dbReference type="InterPro" id="IPR002934">
    <property type="entry name" value="Polymerase_NTP_transf_dom"/>
</dbReference>